<dbReference type="AlphaFoldDB" id="A0A846TSJ7"/>
<dbReference type="InterPro" id="IPR036390">
    <property type="entry name" value="WH_DNA-bd_sf"/>
</dbReference>
<dbReference type="PANTHER" id="PTHR33164:SF106">
    <property type="entry name" value="TRANSCRIPTIONAL REGULATORY PROTEIN"/>
    <property type="match status" value="1"/>
</dbReference>
<accession>A0A846TSJ7</accession>
<dbReference type="EMBL" id="JAAVUN010000002">
    <property type="protein sequence ID" value="NKE08742.1"/>
    <property type="molecule type" value="Genomic_DNA"/>
</dbReference>
<dbReference type="InterPro" id="IPR039422">
    <property type="entry name" value="MarR/SlyA-like"/>
</dbReference>
<name>A0A846TSJ7_9MICC</name>
<protein>
    <submittedName>
        <fullName evidence="2">MarR family transcriptional regulator</fullName>
    </submittedName>
</protein>
<evidence type="ECO:0000313" key="3">
    <source>
        <dbReference type="Proteomes" id="UP000521379"/>
    </source>
</evidence>
<dbReference type="Proteomes" id="UP000521379">
    <property type="component" value="Unassembled WGS sequence"/>
</dbReference>
<dbReference type="RefSeq" id="WP_156125420.1">
    <property type="nucleotide sequence ID" value="NZ_JAAVUN010000002.1"/>
</dbReference>
<reference evidence="2 3" key="1">
    <citation type="submission" date="2020-02" db="EMBL/GenBank/DDBJ databases">
        <authorList>
            <person name="Sun Q."/>
        </authorList>
    </citation>
    <scope>NUCLEOTIDE SEQUENCE [LARGE SCALE GENOMIC DNA]</scope>
    <source>
        <strain evidence="2 3">YIM 13062</strain>
    </source>
</reference>
<dbReference type="InterPro" id="IPR000835">
    <property type="entry name" value="HTH_MarR-typ"/>
</dbReference>
<keyword evidence="3" id="KW-1185">Reference proteome</keyword>
<dbReference type="SMART" id="SM00347">
    <property type="entry name" value="HTH_MARR"/>
    <property type="match status" value="1"/>
</dbReference>
<dbReference type="Pfam" id="PF12802">
    <property type="entry name" value="MarR_2"/>
    <property type="match status" value="1"/>
</dbReference>
<gene>
    <name evidence="2" type="ORF">GTW58_02015</name>
</gene>
<dbReference type="Gene3D" id="1.10.10.10">
    <property type="entry name" value="Winged helix-like DNA-binding domain superfamily/Winged helix DNA-binding domain"/>
    <property type="match status" value="1"/>
</dbReference>
<dbReference type="InterPro" id="IPR036388">
    <property type="entry name" value="WH-like_DNA-bd_sf"/>
</dbReference>
<comment type="caution">
    <text evidence="2">The sequence shown here is derived from an EMBL/GenBank/DDBJ whole genome shotgun (WGS) entry which is preliminary data.</text>
</comment>
<dbReference type="GO" id="GO:0006950">
    <property type="term" value="P:response to stress"/>
    <property type="evidence" value="ECO:0007669"/>
    <property type="project" value="TreeGrafter"/>
</dbReference>
<sequence>MNPSHEHHVTPPAGGEQLPSGLHRELMLSLQDFTTESSRYADSVRRAYGLGHSDVHALSEVMAGQRHGSLLRAGDIARRLVISASAATAVIDRLVKRGHLVRQQDARDRREVVLKATPTAAATGKAMFSALEQELGAELATWSEAEISVLRRRMPQLTEAVRRAQDVTPPPPDTA</sequence>
<dbReference type="SUPFAM" id="SSF46785">
    <property type="entry name" value="Winged helix' DNA-binding domain"/>
    <property type="match status" value="1"/>
</dbReference>
<evidence type="ECO:0000259" key="1">
    <source>
        <dbReference type="PROSITE" id="PS50995"/>
    </source>
</evidence>
<proteinExistence type="predicted"/>
<feature type="domain" description="HTH marR-type" evidence="1">
    <location>
        <begin position="23"/>
        <end position="159"/>
    </location>
</feature>
<organism evidence="2 3">
    <name type="scientific">Kocuria subflava</name>
    <dbReference type="NCBI Taxonomy" id="1736139"/>
    <lineage>
        <taxon>Bacteria</taxon>
        <taxon>Bacillati</taxon>
        <taxon>Actinomycetota</taxon>
        <taxon>Actinomycetes</taxon>
        <taxon>Micrococcales</taxon>
        <taxon>Micrococcaceae</taxon>
        <taxon>Kocuria</taxon>
    </lineage>
</organism>
<dbReference type="GO" id="GO:0003700">
    <property type="term" value="F:DNA-binding transcription factor activity"/>
    <property type="evidence" value="ECO:0007669"/>
    <property type="project" value="InterPro"/>
</dbReference>
<evidence type="ECO:0000313" key="2">
    <source>
        <dbReference type="EMBL" id="NKE08742.1"/>
    </source>
</evidence>
<dbReference type="PANTHER" id="PTHR33164">
    <property type="entry name" value="TRANSCRIPTIONAL REGULATOR, MARR FAMILY"/>
    <property type="match status" value="1"/>
</dbReference>
<dbReference type="PROSITE" id="PS50995">
    <property type="entry name" value="HTH_MARR_2"/>
    <property type="match status" value="1"/>
</dbReference>